<keyword evidence="3 5" id="KW-0238">DNA-binding</keyword>
<feature type="DNA-binding region" description="OmpR/PhoB-type" evidence="5">
    <location>
        <begin position="127"/>
        <end position="229"/>
    </location>
</feature>
<evidence type="ECO:0000256" key="4">
    <source>
        <dbReference type="PROSITE-ProRule" id="PRU00169"/>
    </source>
</evidence>
<evidence type="ECO:0000256" key="2">
    <source>
        <dbReference type="ARBA" id="ARBA00023012"/>
    </source>
</evidence>
<comment type="caution">
    <text evidence="8">The sequence shown here is derived from an EMBL/GenBank/DDBJ whole genome shotgun (WGS) entry which is preliminary data.</text>
</comment>
<dbReference type="SUPFAM" id="SSF52172">
    <property type="entry name" value="CheY-like"/>
    <property type="match status" value="1"/>
</dbReference>
<evidence type="ECO:0000256" key="1">
    <source>
        <dbReference type="ARBA" id="ARBA00022553"/>
    </source>
</evidence>
<dbReference type="CDD" id="cd00383">
    <property type="entry name" value="trans_reg_C"/>
    <property type="match status" value="1"/>
</dbReference>
<organism evidence="8 9">
    <name type="scientific">Ralstonia soli</name>
    <dbReference type="NCBI Taxonomy" id="2953896"/>
    <lineage>
        <taxon>Bacteria</taxon>
        <taxon>Pseudomonadati</taxon>
        <taxon>Pseudomonadota</taxon>
        <taxon>Betaproteobacteria</taxon>
        <taxon>Burkholderiales</taxon>
        <taxon>Burkholderiaceae</taxon>
        <taxon>Ralstonia</taxon>
    </lineage>
</organism>
<dbReference type="Pfam" id="PF00072">
    <property type="entry name" value="Response_reg"/>
    <property type="match status" value="1"/>
</dbReference>
<comment type="caution">
    <text evidence="4">Lacks conserved residue(s) required for the propagation of feature annotation.</text>
</comment>
<dbReference type="PROSITE" id="PS51755">
    <property type="entry name" value="OMPR_PHOB"/>
    <property type="match status" value="1"/>
</dbReference>
<dbReference type="Pfam" id="PF00486">
    <property type="entry name" value="Trans_reg_C"/>
    <property type="match status" value="1"/>
</dbReference>
<protein>
    <submittedName>
        <fullName evidence="8">Winged helix-turn-helix domain-containing protein</fullName>
    </submittedName>
</protein>
<dbReference type="InterPro" id="IPR036388">
    <property type="entry name" value="WH-like_DNA-bd_sf"/>
</dbReference>
<keyword evidence="9" id="KW-1185">Reference proteome</keyword>
<keyword evidence="2" id="KW-0902">Two-component regulatory system</keyword>
<feature type="domain" description="OmpR/PhoB-type" evidence="7">
    <location>
        <begin position="127"/>
        <end position="229"/>
    </location>
</feature>
<evidence type="ECO:0000313" key="9">
    <source>
        <dbReference type="Proteomes" id="UP001162811"/>
    </source>
</evidence>
<accession>A0ABT1AEP5</accession>
<dbReference type="Gene3D" id="3.40.50.2300">
    <property type="match status" value="1"/>
</dbReference>
<sequence>MGHQILLVDQDQSQREQLSLLLHDGGHHVLRATGLAQAQDLMQTVLPDLVLGAGWQAQQQAWLMALRADVRTSKLPVIVMSHQADALSKIAALDAGADDYVVSPCDTGELLARIRAVLRRQQTPPTDDVVRAHGLRLDPLTLGVEVQTAHGSQPIALSPLEFRLLHFLAMHPQRVHSRTQLLDRVWGNNVFVGERTVDVHIRKLRVALEGTPCAGLIQTVRGAGYRLMPQHDASEPVTLAATLGTAVIGGNARHLAYETPHLGRAARGANQHATLA</sequence>
<dbReference type="PANTHER" id="PTHR48111">
    <property type="entry name" value="REGULATOR OF RPOS"/>
    <property type="match status" value="1"/>
</dbReference>
<name>A0ABT1AEP5_9RALS</name>
<keyword evidence="1" id="KW-0597">Phosphoprotein</keyword>
<dbReference type="InterPro" id="IPR011006">
    <property type="entry name" value="CheY-like_superfamily"/>
</dbReference>
<evidence type="ECO:0000313" key="8">
    <source>
        <dbReference type="EMBL" id="MCO5396855.1"/>
    </source>
</evidence>
<dbReference type="Proteomes" id="UP001162811">
    <property type="component" value="Unassembled WGS sequence"/>
</dbReference>
<dbReference type="InterPro" id="IPR001867">
    <property type="entry name" value="OmpR/PhoB-type_DNA-bd"/>
</dbReference>
<dbReference type="SMART" id="SM00448">
    <property type="entry name" value="REC"/>
    <property type="match status" value="1"/>
</dbReference>
<evidence type="ECO:0000256" key="3">
    <source>
        <dbReference type="ARBA" id="ARBA00023125"/>
    </source>
</evidence>
<dbReference type="SMART" id="SM00862">
    <property type="entry name" value="Trans_reg_C"/>
    <property type="match status" value="1"/>
</dbReference>
<dbReference type="RefSeq" id="WP_252675967.1">
    <property type="nucleotide sequence ID" value="NZ_JAMXHT010000001.1"/>
</dbReference>
<dbReference type="InterPro" id="IPR001789">
    <property type="entry name" value="Sig_transdc_resp-reg_receiver"/>
</dbReference>
<dbReference type="InterPro" id="IPR016032">
    <property type="entry name" value="Sig_transdc_resp-reg_C-effctor"/>
</dbReference>
<reference evidence="8" key="1">
    <citation type="submission" date="2022-06" db="EMBL/GenBank/DDBJ databases">
        <authorList>
            <person name="Lu C.-H."/>
        </authorList>
    </citation>
    <scope>NUCLEOTIDE SEQUENCE</scope>
    <source>
        <strain evidence="8">21MJYT02-11</strain>
    </source>
</reference>
<proteinExistence type="predicted"/>
<dbReference type="InterPro" id="IPR039420">
    <property type="entry name" value="WalR-like"/>
</dbReference>
<feature type="domain" description="Response regulatory" evidence="6">
    <location>
        <begin position="4"/>
        <end position="118"/>
    </location>
</feature>
<dbReference type="Gene3D" id="1.10.10.10">
    <property type="entry name" value="Winged helix-like DNA-binding domain superfamily/Winged helix DNA-binding domain"/>
    <property type="match status" value="1"/>
</dbReference>
<evidence type="ECO:0000256" key="5">
    <source>
        <dbReference type="PROSITE-ProRule" id="PRU01091"/>
    </source>
</evidence>
<evidence type="ECO:0000259" key="7">
    <source>
        <dbReference type="PROSITE" id="PS51755"/>
    </source>
</evidence>
<evidence type="ECO:0000259" key="6">
    <source>
        <dbReference type="PROSITE" id="PS50110"/>
    </source>
</evidence>
<dbReference type="EMBL" id="JAMXHT010000001">
    <property type="protein sequence ID" value="MCO5396855.1"/>
    <property type="molecule type" value="Genomic_DNA"/>
</dbReference>
<dbReference type="PROSITE" id="PS50110">
    <property type="entry name" value="RESPONSE_REGULATORY"/>
    <property type="match status" value="1"/>
</dbReference>
<dbReference type="PANTHER" id="PTHR48111:SF40">
    <property type="entry name" value="PHOSPHATE REGULON TRANSCRIPTIONAL REGULATORY PROTEIN PHOB"/>
    <property type="match status" value="1"/>
</dbReference>
<gene>
    <name evidence="8" type="ORF">NG900_01455</name>
</gene>
<reference evidence="8" key="2">
    <citation type="journal article" date="2023" name="Front. Microbiol.">
        <title>Ralstonia chuxiongensis sp. nov., Ralstonia mojiangensis sp. nov., and Ralstonia soli sp. nov., isolated from tobacco fields, are three novel species in the family Burkholderiaceae.</title>
        <authorList>
            <person name="Lu C.H."/>
            <person name="Zhang Y.Y."/>
            <person name="Jiang N."/>
            <person name="Chen W."/>
            <person name="Shao X."/>
            <person name="Zhao Z.M."/>
            <person name="Lu W.L."/>
            <person name="Hu X."/>
            <person name="Xi Y.X."/>
            <person name="Zou S.Y."/>
            <person name="Wei Q.J."/>
            <person name="Lin Z.L."/>
            <person name="Gong L."/>
            <person name="Gai X.T."/>
            <person name="Zhang L.Q."/>
            <person name="Li J.Y."/>
            <person name="Jin Y."/>
            <person name="Xia Z.Y."/>
        </authorList>
    </citation>
    <scope>NUCLEOTIDE SEQUENCE</scope>
    <source>
        <strain evidence="8">21MJYT02-11</strain>
    </source>
</reference>
<dbReference type="SUPFAM" id="SSF46894">
    <property type="entry name" value="C-terminal effector domain of the bipartite response regulators"/>
    <property type="match status" value="1"/>
</dbReference>